<dbReference type="Pfam" id="PF13954">
    <property type="entry name" value="PapC_N"/>
    <property type="match status" value="1"/>
</dbReference>
<accession>A0A0A8VFQ7</accession>
<dbReference type="EMBL" id="UHJG01000001">
    <property type="protein sequence ID" value="SUP99847.1"/>
    <property type="molecule type" value="Genomic_DNA"/>
</dbReference>
<dbReference type="PROSITE" id="PS01151">
    <property type="entry name" value="FIMBRIAL_USHER"/>
    <property type="match status" value="1"/>
</dbReference>
<dbReference type="Proteomes" id="UP000255169">
    <property type="component" value="Unassembled WGS sequence"/>
</dbReference>
<feature type="domain" description="PapC N-terminal" evidence="11">
    <location>
        <begin position="37"/>
        <end position="181"/>
    </location>
</feature>
<dbReference type="Gene3D" id="2.60.40.2610">
    <property type="entry name" value="Outer membrane usher protein FimD, plug domain"/>
    <property type="match status" value="1"/>
</dbReference>
<sequence length="849" mass="93934">MLAYVYKKKVSRPIILLQIFTSLVCVIGWARAADNIEFNIDVLDVKDRSNIDLSQFSQRDYIMPGSYVMSVHINQLVIPEQSIIFYSPDENPKLSLPCISPELAEQVGFKEEIVNQFSWWHEQQCLDLAKIKGVEARGDLSASRLYLSIPQAYLEYRTENWDPPSAWDHGITGMLFDYNVSSQLTMRKGAEKSYTTSGNGIVGANIGAWRLRADWQAQSERQVNSMSEGKPQLEWSRYYLYRAMPSLGAKLTLGEDFLNSDLFDSFRFTGASLHSDDNMLPPNLRGYAPEVIGIARTNARVIISQQDRVLYETQVAAGPFRIQDISDSVSGKLDVRVEERDGSVQTFQINTATIPYLSRPGSVRYKMALGKPSDWYHHTTGATFATAEFSWGVSNGWSLYGGGITGGDYNALSLGVGRDLMLFGALSFDITESRAQFPQQEVLTGSSYRLSYSKNFEQYDSQVTFAGYRFSERDFMTMGEFLAAREKNENVRLGSNKEMYTVRLNKQLRSLDVSTFFDYSHQTYWDQPTNDRYSFSLSRYFNWGKISNLNLSLSAYKNKTNNINDNGLYLSLSMPLGENGTISLNSSNGSGANSQSVNYYNQIDSHNNYQISSGHSQQGGMFGGYFSHSGNSAEINTNASYQENQFSSLGLSLQGGITVTAKGAALHRASTQGGTRLMIDTDGVAGVPVRGYGATTNTNTFGKAVITDVNSYYRNSASIDLDNLADNVEATNSVAQATLTEGAIGYRQFKVIAGEKMMAIIRLADGSAPPFGATVINESQQETGIVSDEGSIYLTGINSGEKMTVTWSGREQCNITLPKILPSMTQSNLLLPCTSITENHTGSLPNNNG</sequence>
<comment type="subcellular location">
    <subcellularLocation>
        <location evidence="1 9">Cell outer membrane</location>
        <topology evidence="1 9">Multi-pass membrane protein</topology>
    </subcellularLocation>
</comment>
<evidence type="ECO:0000256" key="6">
    <source>
        <dbReference type="ARBA" id="ARBA00022729"/>
    </source>
</evidence>
<dbReference type="Gene3D" id="3.10.20.410">
    <property type="match status" value="1"/>
</dbReference>
<dbReference type="Gene3D" id="2.60.40.2070">
    <property type="match status" value="1"/>
</dbReference>
<evidence type="ECO:0000259" key="10">
    <source>
        <dbReference type="Pfam" id="PF13953"/>
    </source>
</evidence>
<dbReference type="NCBIfam" id="NF011812">
    <property type="entry name" value="PRK15284.1"/>
    <property type="match status" value="1"/>
</dbReference>
<evidence type="ECO:0000256" key="5">
    <source>
        <dbReference type="ARBA" id="ARBA00022692"/>
    </source>
</evidence>
<name>A0A0A8VFQ7_YERRU</name>
<keyword evidence="7 9" id="KW-0472">Membrane</keyword>
<reference evidence="13 14" key="2">
    <citation type="submission" date="2018-06" db="EMBL/GenBank/DDBJ databases">
        <authorList>
            <consortium name="Pathogen Informatics"/>
            <person name="Doyle S."/>
        </authorList>
    </citation>
    <scope>NUCLEOTIDE SEQUENCE [LARGE SCALE GENOMIC DNA]</scope>
    <source>
        <strain evidence="13 14">NCTC10476</strain>
    </source>
</reference>
<keyword evidence="14" id="KW-1185">Reference proteome</keyword>
<dbReference type="InterPro" id="IPR000015">
    <property type="entry name" value="Fimb_usher"/>
</dbReference>
<evidence type="ECO:0000313" key="14">
    <source>
        <dbReference type="Proteomes" id="UP000255169"/>
    </source>
</evidence>
<dbReference type="SUPFAM" id="SSF141729">
    <property type="entry name" value="FimD N-terminal domain-like"/>
    <property type="match status" value="1"/>
</dbReference>
<dbReference type="Gene3D" id="2.60.40.3110">
    <property type="match status" value="1"/>
</dbReference>
<evidence type="ECO:0000256" key="4">
    <source>
        <dbReference type="ARBA" id="ARBA00022452"/>
    </source>
</evidence>
<dbReference type="PANTHER" id="PTHR30451">
    <property type="entry name" value="OUTER MEMBRANE USHER PROTEIN"/>
    <property type="match status" value="1"/>
</dbReference>
<dbReference type="EMBL" id="LN681231">
    <property type="protein sequence ID" value="CEK26779.1"/>
    <property type="molecule type" value="Genomic_DNA"/>
</dbReference>
<dbReference type="AlphaFoldDB" id="A0A0A8VFQ7"/>
<dbReference type="InterPro" id="IPR037224">
    <property type="entry name" value="PapC_N_sf"/>
</dbReference>
<keyword evidence="6" id="KW-0732">Signal</keyword>
<keyword evidence="9" id="KW-1029">Fimbrium biogenesis</keyword>
<dbReference type="GO" id="GO:0009297">
    <property type="term" value="P:pilus assembly"/>
    <property type="evidence" value="ECO:0007669"/>
    <property type="project" value="InterPro"/>
</dbReference>
<dbReference type="Pfam" id="PF13953">
    <property type="entry name" value="PapC_C"/>
    <property type="match status" value="1"/>
</dbReference>
<comment type="similarity">
    <text evidence="2 9">Belongs to the fimbrial export usher family.</text>
</comment>
<dbReference type="GO" id="GO:0015473">
    <property type="term" value="F:fimbrial usher porin activity"/>
    <property type="evidence" value="ECO:0007669"/>
    <property type="project" value="InterPro"/>
</dbReference>
<evidence type="ECO:0000256" key="2">
    <source>
        <dbReference type="ARBA" id="ARBA00008064"/>
    </source>
</evidence>
<dbReference type="RefSeq" id="WP_004718849.1">
    <property type="nucleotide sequence ID" value="NZ_CCYO01000010.1"/>
</dbReference>
<dbReference type="STRING" id="29486.UGYR_14900"/>
<keyword evidence="8 9" id="KW-0998">Cell outer membrane</keyword>
<reference evidence="12" key="1">
    <citation type="journal article" date="2015" name="Genome Announc.">
        <title>Complete Genome Sequence of Yersinia ruckeri Strain CSF007-82, Etiologic Agent of Red Mouth Disease in Salmonid Fish.</title>
        <authorList>
            <person name="Nelson M.C."/>
            <person name="LaPatra S.E."/>
            <person name="Welch T.J."/>
            <person name="Graf J."/>
        </authorList>
    </citation>
    <scope>NUCLEOTIDE SEQUENCE</scope>
    <source>
        <strain evidence="12">CSF007-82</strain>
    </source>
</reference>
<keyword evidence="5 9" id="KW-0812">Transmembrane</keyword>
<proteinExistence type="inferred from homology"/>
<evidence type="ECO:0000259" key="11">
    <source>
        <dbReference type="Pfam" id="PF13954"/>
    </source>
</evidence>
<dbReference type="InterPro" id="IPR025949">
    <property type="entry name" value="PapC-like_C"/>
</dbReference>
<dbReference type="OrthoDB" id="6554712at2"/>
<dbReference type="InterPro" id="IPR043142">
    <property type="entry name" value="PapC-like_C_sf"/>
</dbReference>
<dbReference type="InterPro" id="IPR042186">
    <property type="entry name" value="FimD_plug_dom"/>
</dbReference>
<evidence type="ECO:0000256" key="1">
    <source>
        <dbReference type="ARBA" id="ARBA00004571"/>
    </source>
</evidence>
<evidence type="ECO:0000313" key="13">
    <source>
        <dbReference type="EMBL" id="SUP99847.1"/>
    </source>
</evidence>
<keyword evidence="4" id="KW-1134">Transmembrane beta strand</keyword>
<evidence type="ECO:0000256" key="7">
    <source>
        <dbReference type="ARBA" id="ARBA00023136"/>
    </source>
</evidence>
<dbReference type="GO" id="GO:0009279">
    <property type="term" value="C:cell outer membrane"/>
    <property type="evidence" value="ECO:0007669"/>
    <property type="project" value="UniProtKB-SubCell"/>
</dbReference>
<dbReference type="InterPro" id="IPR018030">
    <property type="entry name" value="Fimbrial_membr_usher_CS"/>
</dbReference>
<evidence type="ECO:0000256" key="9">
    <source>
        <dbReference type="RuleBase" id="RU003884"/>
    </source>
</evidence>
<feature type="domain" description="PapC-like C-terminal" evidence="10">
    <location>
        <begin position="761"/>
        <end position="816"/>
    </location>
</feature>
<organism evidence="12">
    <name type="scientific">Yersinia ruckeri</name>
    <dbReference type="NCBI Taxonomy" id="29486"/>
    <lineage>
        <taxon>Bacteria</taxon>
        <taxon>Pseudomonadati</taxon>
        <taxon>Pseudomonadota</taxon>
        <taxon>Gammaproteobacteria</taxon>
        <taxon>Enterobacterales</taxon>
        <taxon>Yersiniaceae</taxon>
        <taxon>Yersinia</taxon>
    </lineage>
</organism>
<dbReference type="Pfam" id="PF00577">
    <property type="entry name" value="Usher"/>
    <property type="match status" value="1"/>
</dbReference>
<dbReference type="InterPro" id="IPR025885">
    <property type="entry name" value="PapC_N"/>
</dbReference>
<evidence type="ECO:0000256" key="3">
    <source>
        <dbReference type="ARBA" id="ARBA00022448"/>
    </source>
</evidence>
<protein>
    <submittedName>
        <fullName evidence="12">Fimbriae usher protein StfC</fullName>
    </submittedName>
    <submittedName>
        <fullName evidence="13">Fimbrial outer membrane usher protein</fullName>
    </submittedName>
</protein>
<dbReference type="PANTHER" id="PTHR30451:SF10">
    <property type="entry name" value="OUTER MEMBRANE USHER PROTEIN YFCU-RELATED"/>
    <property type="match status" value="1"/>
</dbReference>
<evidence type="ECO:0000313" key="12">
    <source>
        <dbReference type="EMBL" id="CEK26779.1"/>
    </source>
</evidence>
<keyword evidence="3 9" id="KW-0813">Transport</keyword>
<evidence type="ECO:0000256" key="8">
    <source>
        <dbReference type="ARBA" id="ARBA00023237"/>
    </source>
</evidence>
<gene>
    <name evidence="13" type="primary">mrfC_1</name>
    <name evidence="12" type="ORF">CSF007_5055</name>
    <name evidence="13" type="ORF">NCTC10476_01100</name>
</gene>